<dbReference type="RefSeq" id="WP_106320970.1">
    <property type="nucleotide sequence ID" value="NZ_BOMO01000128.1"/>
</dbReference>
<protein>
    <submittedName>
        <fullName evidence="2">Flagellar biosynthetic protein FliP</fullName>
    </submittedName>
</protein>
<keyword evidence="2" id="KW-0966">Cell projection</keyword>
<keyword evidence="3" id="KW-1185">Reference proteome</keyword>
<dbReference type="OrthoDB" id="582306at2"/>
<keyword evidence="1" id="KW-0812">Transmembrane</keyword>
<feature type="transmembrane region" description="Helical" evidence="1">
    <location>
        <begin position="39"/>
        <end position="58"/>
    </location>
</feature>
<keyword evidence="1" id="KW-0472">Membrane</keyword>
<feature type="transmembrane region" description="Helical" evidence="1">
    <location>
        <begin position="92"/>
        <end position="111"/>
    </location>
</feature>
<comment type="caution">
    <text evidence="2">The sequence shown here is derived from an EMBL/GenBank/DDBJ whole genome shotgun (WGS) entry which is preliminary data.</text>
</comment>
<reference evidence="2 3" key="1">
    <citation type="submission" date="2018-03" db="EMBL/GenBank/DDBJ databases">
        <title>Genomic Encyclopedia of Archaeal and Bacterial Type Strains, Phase II (KMG-II): from individual species to whole genera.</title>
        <authorList>
            <person name="Goeker M."/>
        </authorList>
    </citation>
    <scope>NUCLEOTIDE SEQUENCE [LARGE SCALE GENOMIC DNA]</scope>
    <source>
        <strain evidence="2 3">DSM 43146</strain>
    </source>
</reference>
<evidence type="ECO:0000256" key="1">
    <source>
        <dbReference type="SAM" id="Phobius"/>
    </source>
</evidence>
<organism evidence="2 3">
    <name type="scientific">Actinoplanes italicus</name>
    <dbReference type="NCBI Taxonomy" id="113567"/>
    <lineage>
        <taxon>Bacteria</taxon>
        <taxon>Bacillati</taxon>
        <taxon>Actinomycetota</taxon>
        <taxon>Actinomycetes</taxon>
        <taxon>Micromonosporales</taxon>
        <taxon>Micromonosporaceae</taxon>
        <taxon>Actinoplanes</taxon>
    </lineage>
</organism>
<keyword evidence="2" id="KW-0969">Cilium</keyword>
<keyword evidence="1" id="KW-1133">Transmembrane helix</keyword>
<keyword evidence="2" id="KW-0282">Flagellum</keyword>
<dbReference type="EMBL" id="PVMZ01000008">
    <property type="protein sequence ID" value="PRX20408.1"/>
    <property type="molecule type" value="Genomic_DNA"/>
</dbReference>
<evidence type="ECO:0000313" key="2">
    <source>
        <dbReference type="EMBL" id="PRX20408.1"/>
    </source>
</evidence>
<accession>A0A2T0KB39</accession>
<gene>
    <name evidence="2" type="ORF">CLV67_108206</name>
</gene>
<dbReference type="Proteomes" id="UP000239415">
    <property type="component" value="Unassembled WGS sequence"/>
</dbReference>
<dbReference type="AlphaFoldDB" id="A0A2T0KB39"/>
<sequence length="119" mass="13675">MLRFLGHYLEMVVAMFVGMFALGPVWSLALPGLHDRPDAHAMVMATNMAIGMALWMWFRKHAWAHIIEMCAAMYVPFVVLLVPYWLDLISGDTMMTAGHILMFPAMLVPMLRHRHRDPH</sequence>
<name>A0A2T0KB39_9ACTN</name>
<evidence type="ECO:0000313" key="3">
    <source>
        <dbReference type="Proteomes" id="UP000239415"/>
    </source>
</evidence>
<proteinExistence type="predicted"/>
<feature type="transmembrane region" description="Helical" evidence="1">
    <location>
        <begin position="65"/>
        <end position="86"/>
    </location>
</feature>
<feature type="transmembrane region" description="Helical" evidence="1">
    <location>
        <begin position="12"/>
        <end position="33"/>
    </location>
</feature>